<gene>
    <name evidence="2" type="ORF">N0V87_000256</name>
</gene>
<dbReference type="Gene3D" id="3.30.200.20">
    <property type="entry name" value="Phosphorylase Kinase, domain 1"/>
    <property type="match status" value="1"/>
</dbReference>
<dbReference type="Gene3D" id="1.10.510.10">
    <property type="entry name" value="Transferase(Phosphotransferase) domain 1"/>
    <property type="match status" value="1"/>
</dbReference>
<sequence>MASVPDKYVIVSEAGRGAHSRIYFSIPKAQIAFVKVQNRISKASIGFSGLKKSLVVIKVSPNRDLIYREYGILQAVKLSTAPGASEVRRSFLDVKDSGDFGPFGNEHAFLTLGAIDPPITLEDFLLECNDKVKLPIPLVYHFFLTLVPALIFLRDELEWTHNDVKWDNVMVRYNPETSPLGLPEFVFIDLGMAYSLKDSKNQSADAKNLLGLVKQMADRAEGSDDLDWVGFKRMVDGETSGARSRFDIDKDLVAILGRWKDATEKGRREKKISETNMAVAILEIAAQRKGRVTDDDILDAAAVQI</sequence>
<feature type="domain" description="Protein kinase" evidence="1">
    <location>
        <begin position="8"/>
        <end position="305"/>
    </location>
</feature>
<comment type="caution">
    <text evidence="2">The sequence shown here is derived from an EMBL/GenBank/DDBJ whole genome shotgun (WGS) entry which is preliminary data.</text>
</comment>
<accession>A0A9W8X8K1</accession>
<organism evidence="2 3">
    <name type="scientific">Didymella glomerata</name>
    <dbReference type="NCBI Taxonomy" id="749621"/>
    <lineage>
        <taxon>Eukaryota</taxon>
        <taxon>Fungi</taxon>
        <taxon>Dikarya</taxon>
        <taxon>Ascomycota</taxon>
        <taxon>Pezizomycotina</taxon>
        <taxon>Dothideomycetes</taxon>
        <taxon>Pleosporomycetidae</taxon>
        <taxon>Pleosporales</taxon>
        <taxon>Pleosporineae</taxon>
        <taxon>Didymellaceae</taxon>
        <taxon>Didymella</taxon>
    </lineage>
</organism>
<dbReference type="GO" id="GO:0004672">
    <property type="term" value="F:protein kinase activity"/>
    <property type="evidence" value="ECO:0007669"/>
    <property type="project" value="InterPro"/>
</dbReference>
<dbReference type="AlphaFoldDB" id="A0A9W8X8K1"/>
<evidence type="ECO:0000313" key="3">
    <source>
        <dbReference type="Proteomes" id="UP001140562"/>
    </source>
</evidence>
<dbReference type="Proteomes" id="UP001140562">
    <property type="component" value="Unassembled WGS sequence"/>
</dbReference>
<dbReference type="SUPFAM" id="SSF56112">
    <property type="entry name" value="Protein kinase-like (PK-like)"/>
    <property type="match status" value="1"/>
</dbReference>
<reference evidence="2" key="1">
    <citation type="submission" date="2022-10" db="EMBL/GenBank/DDBJ databases">
        <title>Tapping the CABI collections for fungal endophytes: first genome assemblies for Collariella, Neodidymelliopsis, Ascochyta clinopodiicola, Didymella pomorum, Didymosphaeria variabile, Neocosmospora piperis and Neocucurbitaria cava.</title>
        <authorList>
            <person name="Hill R."/>
        </authorList>
    </citation>
    <scope>NUCLEOTIDE SEQUENCE</scope>
    <source>
        <strain evidence="2">IMI 360193</strain>
    </source>
</reference>
<proteinExistence type="predicted"/>
<name>A0A9W8X8K1_9PLEO</name>
<dbReference type="InterPro" id="IPR000719">
    <property type="entry name" value="Prot_kinase_dom"/>
</dbReference>
<evidence type="ECO:0000259" key="1">
    <source>
        <dbReference type="PROSITE" id="PS50011"/>
    </source>
</evidence>
<dbReference type="InterPro" id="IPR011009">
    <property type="entry name" value="Kinase-like_dom_sf"/>
</dbReference>
<keyword evidence="3" id="KW-1185">Reference proteome</keyword>
<dbReference type="OrthoDB" id="4062651at2759"/>
<evidence type="ECO:0000313" key="2">
    <source>
        <dbReference type="EMBL" id="KAJ4343490.1"/>
    </source>
</evidence>
<dbReference type="PROSITE" id="PS50011">
    <property type="entry name" value="PROTEIN_KINASE_DOM"/>
    <property type="match status" value="1"/>
</dbReference>
<dbReference type="GO" id="GO:0005524">
    <property type="term" value="F:ATP binding"/>
    <property type="evidence" value="ECO:0007669"/>
    <property type="project" value="InterPro"/>
</dbReference>
<dbReference type="EMBL" id="JAPEUV010000002">
    <property type="protein sequence ID" value="KAJ4343490.1"/>
    <property type="molecule type" value="Genomic_DNA"/>
</dbReference>
<protein>
    <recommendedName>
        <fullName evidence="1">Protein kinase domain-containing protein</fullName>
    </recommendedName>
</protein>